<evidence type="ECO:0000313" key="1">
    <source>
        <dbReference type="EMBL" id="KXH63213.1"/>
    </source>
</evidence>
<dbReference type="AlphaFoldDB" id="A0A135US66"/>
<gene>
    <name evidence="1" type="ORF">CSAL01_06366</name>
</gene>
<comment type="caution">
    <text evidence="1">The sequence shown here is derived from an EMBL/GenBank/DDBJ whole genome shotgun (WGS) entry which is preliminary data.</text>
</comment>
<sequence>MGLQFWAHHRTPPCIVDHPGSRLKIDNQMPKPFSLDVSCNESSLSDARGSAIYTISNRSNAFSHPRTRKVRKSRLTLLAAPRPTAPPSLWERNNGFLSSLCNGVSTKGMPFRPEAQCLAGMLQYTGEDLRPDPQRIAYRGQEIAPS</sequence>
<dbReference type="Proteomes" id="UP000070121">
    <property type="component" value="Unassembled WGS sequence"/>
</dbReference>
<keyword evidence="2" id="KW-1185">Reference proteome</keyword>
<protein>
    <submittedName>
        <fullName evidence="1">Uncharacterized protein</fullName>
    </submittedName>
</protein>
<name>A0A135US66_9PEZI</name>
<reference evidence="1 2" key="1">
    <citation type="submission" date="2014-02" db="EMBL/GenBank/DDBJ databases">
        <title>The genome sequence of Colletotrichum salicis CBS 607.94.</title>
        <authorList>
            <person name="Baroncelli R."/>
            <person name="Thon M.R."/>
        </authorList>
    </citation>
    <scope>NUCLEOTIDE SEQUENCE [LARGE SCALE GENOMIC DNA]</scope>
    <source>
        <strain evidence="1 2">CBS 607.94</strain>
    </source>
</reference>
<evidence type="ECO:0000313" key="2">
    <source>
        <dbReference type="Proteomes" id="UP000070121"/>
    </source>
</evidence>
<proteinExistence type="predicted"/>
<dbReference type="EMBL" id="JFFI01001105">
    <property type="protein sequence ID" value="KXH63213.1"/>
    <property type="molecule type" value="Genomic_DNA"/>
</dbReference>
<organism evidence="1 2">
    <name type="scientific">Colletotrichum salicis</name>
    <dbReference type="NCBI Taxonomy" id="1209931"/>
    <lineage>
        <taxon>Eukaryota</taxon>
        <taxon>Fungi</taxon>
        <taxon>Dikarya</taxon>
        <taxon>Ascomycota</taxon>
        <taxon>Pezizomycotina</taxon>
        <taxon>Sordariomycetes</taxon>
        <taxon>Hypocreomycetidae</taxon>
        <taxon>Glomerellales</taxon>
        <taxon>Glomerellaceae</taxon>
        <taxon>Colletotrichum</taxon>
        <taxon>Colletotrichum acutatum species complex</taxon>
    </lineage>
</organism>
<accession>A0A135US66</accession>